<dbReference type="Gene3D" id="3.40.50.1820">
    <property type="entry name" value="alpha/beta hydrolase"/>
    <property type="match status" value="1"/>
</dbReference>
<name>A0A397PFX5_9SPHN</name>
<feature type="signal peptide" evidence="3">
    <location>
        <begin position="1"/>
        <end position="27"/>
    </location>
</feature>
<evidence type="ECO:0000313" key="5">
    <source>
        <dbReference type="EMBL" id="RIA44571.1"/>
    </source>
</evidence>
<dbReference type="InterPro" id="IPR019826">
    <property type="entry name" value="Carboxylesterase_B_AS"/>
</dbReference>
<sequence>MSAIGRRSVLAAAGAAPLLLAPGAARAAAQAAVVTAPAGRFEGDRDRGVLRFRGIRYGRAERFMAPKPLAAGREVIAARAFGPVCPQRNDRYAPQSEDCLFLNIWTPEVDPRARRPVMLYIHGGAYSNGSVTDPLNDGYTLAARGDCVVVTVNHRLNAFGYLYLARFDPRFADSGNNGQLDLILALQWVRDNIAAFGGDPTRVMVFGQSGGGAKIATMMGMPAARGLFHRAATMSGQQVTASGPLHATARTRAFLGRLGIAEGDLSPLLAAPAERLVEAGEATDPILGGNVYFGPVLDMKWLTRHPFWPDANPQSNAIPMLLGNTHDETRAFIAPDSAKLAGLNWDNVAERMAPELKVDILPEWVVAQYRAHFPDWSPRDVFWGATTAGRSWRGQVIEAEARARAGTPTWVYQVDYASRVDPVRGAFHTMDIPLVFGTLDARRSQTGTGADARAASTTLQDAFVAFATRGDPNAPGVPAWPRYDLDRRATLIVDAESRVENDPRQWQRELFARVPYIQPGT</sequence>
<comment type="caution">
    <text evidence="5">The sequence shown here is derived from an EMBL/GenBank/DDBJ whole genome shotgun (WGS) entry which is preliminary data.</text>
</comment>
<dbReference type="PANTHER" id="PTHR43142:SF1">
    <property type="entry name" value="CARBOXYLIC ESTER HYDROLASE"/>
    <property type="match status" value="1"/>
</dbReference>
<dbReference type="PROSITE" id="PS00941">
    <property type="entry name" value="CARBOXYLESTERASE_B_2"/>
    <property type="match status" value="1"/>
</dbReference>
<comment type="similarity">
    <text evidence="1 3">Belongs to the type-B carboxylesterase/lipase family.</text>
</comment>
<dbReference type="AlphaFoldDB" id="A0A397PFX5"/>
<evidence type="ECO:0000256" key="1">
    <source>
        <dbReference type="ARBA" id="ARBA00005964"/>
    </source>
</evidence>
<keyword evidence="3" id="KW-0732">Signal</keyword>
<reference evidence="5 6" key="1">
    <citation type="submission" date="2018-08" db="EMBL/GenBank/DDBJ databases">
        <title>Genomic Encyclopedia of Type Strains, Phase IV (KMG-IV): sequencing the most valuable type-strain genomes for metagenomic binning, comparative biology and taxonomic classification.</title>
        <authorList>
            <person name="Goeker M."/>
        </authorList>
    </citation>
    <scope>NUCLEOTIDE SEQUENCE [LARGE SCALE GENOMIC DNA]</scope>
    <source>
        <strain evidence="5 6">DSM 25527</strain>
    </source>
</reference>
<dbReference type="InterPro" id="IPR019819">
    <property type="entry name" value="Carboxylesterase_B_CS"/>
</dbReference>
<feature type="domain" description="Carboxylesterase type B" evidence="4">
    <location>
        <begin position="31"/>
        <end position="505"/>
    </location>
</feature>
<dbReference type="InterPro" id="IPR006311">
    <property type="entry name" value="TAT_signal"/>
</dbReference>
<gene>
    <name evidence="5" type="ORF">DFR49_2817</name>
</gene>
<dbReference type="InterPro" id="IPR029058">
    <property type="entry name" value="AB_hydrolase_fold"/>
</dbReference>
<dbReference type="Proteomes" id="UP000266568">
    <property type="component" value="Unassembled WGS sequence"/>
</dbReference>
<dbReference type="Pfam" id="PF00135">
    <property type="entry name" value="COesterase"/>
    <property type="match status" value="1"/>
</dbReference>
<dbReference type="EC" id="3.1.1.-" evidence="3"/>
<dbReference type="SUPFAM" id="SSF53474">
    <property type="entry name" value="alpha/beta-Hydrolases"/>
    <property type="match status" value="1"/>
</dbReference>
<protein>
    <recommendedName>
        <fullName evidence="3">Carboxylic ester hydrolase</fullName>
        <ecNumber evidence="3">3.1.1.-</ecNumber>
    </recommendedName>
</protein>
<dbReference type="OrthoDB" id="9775851at2"/>
<dbReference type="RefSeq" id="WP_119036209.1">
    <property type="nucleotide sequence ID" value="NZ_QXDC01000003.1"/>
</dbReference>
<feature type="chain" id="PRO_5017104306" description="Carboxylic ester hydrolase" evidence="3">
    <location>
        <begin position="28"/>
        <end position="521"/>
    </location>
</feature>
<dbReference type="InterPro" id="IPR002018">
    <property type="entry name" value="CarbesteraseB"/>
</dbReference>
<evidence type="ECO:0000256" key="2">
    <source>
        <dbReference type="ARBA" id="ARBA00022801"/>
    </source>
</evidence>
<dbReference type="PROSITE" id="PS51318">
    <property type="entry name" value="TAT"/>
    <property type="match status" value="1"/>
</dbReference>
<evidence type="ECO:0000256" key="3">
    <source>
        <dbReference type="RuleBase" id="RU361235"/>
    </source>
</evidence>
<keyword evidence="2 3" id="KW-0378">Hydrolase</keyword>
<keyword evidence="6" id="KW-1185">Reference proteome</keyword>
<dbReference type="PROSITE" id="PS00122">
    <property type="entry name" value="CARBOXYLESTERASE_B_1"/>
    <property type="match status" value="1"/>
</dbReference>
<accession>A0A397PFX5</accession>
<dbReference type="EMBL" id="QXDC01000003">
    <property type="protein sequence ID" value="RIA44571.1"/>
    <property type="molecule type" value="Genomic_DNA"/>
</dbReference>
<proteinExistence type="inferred from homology"/>
<evidence type="ECO:0000313" key="6">
    <source>
        <dbReference type="Proteomes" id="UP000266568"/>
    </source>
</evidence>
<dbReference type="GO" id="GO:0016787">
    <property type="term" value="F:hydrolase activity"/>
    <property type="evidence" value="ECO:0007669"/>
    <property type="project" value="UniProtKB-KW"/>
</dbReference>
<evidence type="ECO:0000259" key="4">
    <source>
        <dbReference type="Pfam" id="PF00135"/>
    </source>
</evidence>
<organism evidence="5 6">
    <name type="scientific">Hephaestia caeni</name>
    <dbReference type="NCBI Taxonomy" id="645617"/>
    <lineage>
        <taxon>Bacteria</taxon>
        <taxon>Pseudomonadati</taxon>
        <taxon>Pseudomonadota</taxon>
        <taxon>Alphaproteobacteria</taxon>
        <taxon>Sphingomonadales</taxon>
        <taxon>Sphingomonadaceae</taxon>
        <taxon>Hephaestia</taxon>
    </lineage>
</organism>
<dbReference type="PANTHER" id="PTHR43142">
    <property type="entry name" value="CARBOXYLIC ESTER HYDROLASE"/>
    <property type="match status" value="1"/>
</dbReference>